<keyword evidence="1" id="KW-1133">Transmembrane helix</keyword>
<keyword evidence="3" id="KW-0496">Mitochondrion</keyword>
<keyword evidence="1" id="KW-0812">Transmembrane</keyword>
<evidence type="ECO:0000256" key="2">
    <source>
        <dbReference type="SAM" id="SignalP"/>
    </source>
</evidence>
<protein>
    <submittedName>
        <fullName evidence="3">NADH dehydrogenase subunit 6</fullName>
    </submittedName>
</protein>
<reference evidence="3" key="1">
    <citation type="journal article" date="2016" name="Mitochondrial DNA Part B Resour">
        <title>Complete mitochondrial genome sequence of the giant mud worm Paraleonnates uschakovi Khlebovich &amp; Wu, 1962 (Polychaeta: Nereididae).</title>
        <authorList>
            <person name="Park T."/>
            <person name="Lee S.-H."/>
            <person name="Kim W."/>
        </authorList>
    </citation>
    <scope>NUCLEOTIDE SEQUENCE</scope>
</reference>
<accession>A0A343A8R1</accession>
<feature type="transmembrane region" description="Helical" evidence="1">
    <location>
        <begin position="80"/>
        <end position="98"/>
    </location>
</feature>
<sequence>MMLFMISTLMVTLISSTVMCISPISLGTLILTSALSISALISMSLSSWFGLITFIIYVGGMLVMFAYFAALQPNQHITNWSWALFPLTLSIMMFSLSSKTPMNLNLITPKINLLLTPVNMPVFIALSLLLFLILIAVVKTSRSREGPLRPFYV</sequence>
<name>A0A343A8R1_9ANNE</name>
<feature type="transmembrane region" description="Helical" evidence="1">
    <location>
        <begin position="44"/>
        <end position="68"/>
    </location>
</feature>
<feature type="chain" id="PRO_5016847382" evidence="2">
    <location>
        <begin position="21"/>
        <end position="153"/>
    </location>
</feature>
<evidence type="ECO:0000313" key="3">
    <source>
        <dbReference type="EMBL" id="APG32411.1"/>
    </source>
</evidence>
<dbReference type="EMBL" id="KX462988">
    <property type="protein sequence ID" value="APG32411.1"/>
    <property type="molecule type" value="Genomic_DNA"/>
</dbReference>
<dbReference type="CTD" id="4541"/>
<organism evidence="3">
    <name type="scientific">Paraleonnates uschakovi</name>
    <dbReference type="NCBI Taxonomy" id="1922336"/>
    <lineage>
        <taxon>Eukaryota</taxon>
        <taxon>Metazoa</taxon>
        <taxon>Spiralia</taxon>
        <taxon>Lophotrochozoa</taxon>
        <taxon>Annelida</taxon>
        <taxon>Polychaeta</taxon>
        <taxon>Errantia</taxon>
        <taxon>Phyllodocida</taxon>
        <taxon>Nereididae</taxon>
        <taxon>Paraleonnates</taxon>
    </lineage>
</organism>
<gene>
    <name evidence="3" type="primary">ND6</name>
</gene>
<dbReference type="RefSeq" id="YP_009331660.1">
    <property type="nucleotide sequence ID" value="NC_032361.1"/>
</dbReference>
<dbReference type="GeneID" id="30684390"/>
<keyword evidence="1" id="KW-0472">Membrane</keyword>
<proteinExistence type="predicted"/>
<feature type="transmembrane region" description="Helical" evidence="1">
    <location>
        <begin position="118"/>
        <end position="138"/>
    </location>
</feature>
<evidence type="ECO:0000256" key="1">
    <source>
        <dbReference type="SAM" id="Phobius"/>
    </source>
</evidence>
<geneLocation type="mitochondrion" evidence="3"/>
<feature type="signal peptide" evidence="2">
    <location>
        <begin position="1"/>
        <end position="20"/>
    </location>
</feature>
<keyword evidence="2" id="KW-0732">Signal</keyword>
<dbReference type="AlphaFoldDB" id="A0A343A8R1"/>